<sequence>MEKRNPTKRESTTKRKKLNVTPGRSVAFEDTPEKNIDEYEPRTSKVQSVKRKIVDECVESEESSEEEFRSAEETKYIEFDPTLEDFNNSEVKEGVWVVVEY</sequence>
<evidence type="ECO:0008006" key="4">
    <source>
        <dbReference type="Google" id="ProtNLM"/>
    </source>
</evidence>
<protein>
    <recommendedName>
        <fullName evidence="4">Chlororespiratory reduction 7</fullName>
    </recommendedName>
</protein>
<feature type="compositionally biased region" description="Basic and acidic residues" evidence="1">
    <location>
        <begin position="1"/>
        <end position="13"/>
    </location>
</feature>
<dbReference type="Proteomes" id="UP001162156">
    <property type="component" value="Unassembled WGS sequence"/>
</dbReference>
<evidence type="ECO:0000313" key="3">
    <source>
        <dbReference type="Proteomes" id="UP001162156"/>
    </source>
</evidence>
<reference evidence="2" key="1">
    <citation type="journal article" date="2023" name="Insect Mol. Biol.">
        <title>Genome sequencing provides insights into the evolution of gene families encoding plant cell wall-degrading enzymes in longhorned beetles.</title>
        <authorList>
            <person name="Shin N.R."/>
            <person name="Okamura Y."/>
            <person name="Kirsch R."/>
            <person name="Pauchet Y."/>
        </authorList>
    </citation>
    <scope>NUCLEOTIDE SEQUENCE</scope>
    <source>
        <strain evidence="2">RBIC_L_NR</strain>
    </source>
</reference>
<proteinExistence type="predicted"/>
<dbReference type="AlphaFoldDB" id="A0AAV8ZUL5"/>
<dbReference type="EMBL" id="JANEYF010000531">
    <property type="protein sequence ID" value="KAJ8969462.1"/>
    <property type="molecule type" value="Genomic_DNA"/>
</dbReference>
<evidence type="ECO:0000256" key="1">
    <source>
        <dbReference type="SAM" id="MobiDB-lite"/>
    </source>
</evidence>
<evidence type="ECO:0000313" key="2">
    <source>
        <dbReference type="EMBL" id="KAJ8969462.1"/>
    </source>
</evidence>
<gene>
    <name evidence="2" type="ORF">NQ314_001749</name>
</gene>
<keyword evidence="3" id="KW-1185">Reference proteome</keyword>
<comment type="caution">
    <text evidence="2">The sequence shown here is derived from an EMBL/GenBank/DDBJ whole genome shotgun (WGS) entry which is preliminary data.</text>
</comment>
<feature type="region of interest" description="Disordered" evidence="1">
    <location>
        <begin position="1"/>
        <end position="22"/>
    </location>
</feature>
<organism evidence="2 3">
    <name type="scientific">Rhamnusium bicolor</name>
    <dbReference type="NCBI Taxonomy" id="1586634"/>
    <lineage>
        <taxon>Eukaryota</taxon>
        <taxon>Metazoa</taxon>
        <taxon>Ecdysozoa</taxon>
        <taxon>Arthropoda</taxon>
        <taxon>Hexapoda</taxon>
        <taxon>Insecta</taxon>
        <taxon>Pterygota</taxon>
        <taxon>Neoptera</taxon>
        <taxon>Endopterygota</taxon>
        <taxon>Coleoptera</taxon>
        <taxon>Polyphaga</taxon>
        <taxon>Cucujiformia</taxon>
        <taxon>Chrysomeloidea</taxon>
        <taxon>Cerambycidae</taxon>
        <taxon>Lepturinae</taxon>
        <taxon>Rhagiini</taxon>
        <taxon>Rhamnusium</taxon>
    </lineage>
</organism>
<accession>A0AAV8ZUL5</accession>
<name>A0AAV8ZUL5_9CUCU</name>